<evidence type="ECO:0000256" key="5">
    <source>
        <dbReference type="ARBA" id="ARBA00022737"/>
    </source>
</evidence>
<dbReference type="AlphaFoldDB" id="Q4N7W3"/>
<evidence type="ECO:0000259" key="9">
    <source>
        <dbReference type="Pfam" id="PF08662"/>
    </source>
</evidence>
<feature type="region of interest" description="Disordered" evidence="8">
    <location>
        <begin position="213"/>
        <end position="236"/>
    </location>
</feature>
<dbReference type="PANTHER" id="PTHR13227:SF0">
    <property type="entry name" value="EUKARYOTIC TRANSLATION INITIATION FACTOR 2A"/>
    <property type="match status" value="1"/>
</dbReference>
<proteinExistence type="inferred from homology"/>
<dbReference type="GO" id="GO:0003729">
    <property type="term" value="F:mRNA binding"/>
    <property type="evidence" value="ECO:0007669"/>
    <property type="project" value="TreeGrafter"/>
</dbReference>
<dbReference type="GO" id="GO:0006417">
    <property type="term" value="P:regulation of translation"/>
    <property type="evidence" value="ECO:0007669"/>
    <property type="project" value="UniProtKB-KW"/>
</dbReference>
<dbReference type="InterPro" id="IPR015943">
    <property type="entry name" value="WD40/YVTN_repeat-like_dom_sf"/>
</dbReference>
<dbReference type="GO" id="GO:0043022">
    <property type="term" value="F:ribosome binding"/>
    <property type="evidence" value="ECO:0007669"/>
    <property type="project" value="TreeGrafter"/>
</dbReference>
<dbReference type="Proteomes" id="UP000001949">
    <property type="component" value="Unassembled WGS sequence"/>
</dbReference>
<accession>Q4N7W3</accession>
<keyword evidence="7" id="KW-0648">Protein biosynthesis</keyword>
<dbReference type="Gene3D" id="2.130.10.10">
    <property type="entry name" value="YVTN repeat-like/Quinoprotein amine dehydrogenase"/>
    <property type="match status" value="2"/>
</dbReference>
<keyword evidence="11" id="KW-1185">Reference proteome</keyword>
<evidence type="ECO:0000313" key="11">
    <source>
        <dbReference type="Proteomes" id="UP000001949"/>
    </source>
</evidence>
<organism evidence="10 11">
    <name type="scientific">Theileria parva</name>
    <name type="common">East coast fever infection agent</name>
    <dbReference type="NCBI Taxonomy" id="5875"/>
    <lineage>
        <taxon>Eukaryota</taxon>
        <taxon>Sar</taxon>
        <taxon>Alveolata</taxon>
        <taxon>Apicomplexa</taxon>
        <taxon>Aconoidasida</taxon>
        <taxon>Piroplasmida</taxon>
        <taxon>Theileriidae</taxon>
        <taxon>Theileria</taxon>
    </lineage>
</organism>
<dbReference type="GO" id="GO:0022627">
    <property type="term" value="C:cytosolic small ribosomal subunit"/>
    <property type="evidence" value="ECO:0007669"/>
    <property type="project" value="TreeGrafter"/>
</dbReference>
<comment type="caution">
    <text evidence="10">The sequence shown here is derived from an EMBL/GenBank/DDBJ whole genome shotgun (WGS) entry which is preliminary data.</text>
</comment>
<gene>
    <name evidence="10" type="ordered locus">TP01_0707</name>
</gene>
<evidence type="ECO:0000256" key="7">
    <source>
        <dbReference type="ARBA" id="ARBA00022917"/>
    </source>
</evidence>
<comment type="similarity">
    <text evidence="1">Belongs to the WD repeat EIF2A family.</text>
</comment>
<feature type="domain" description="Translation initiation factor beta propellor-like" evidence="9">
    <location>
        <begin position="280"/>
        <end position="474"/>
    </location>
</feature>
<keyword evidence="3" id="KW-0396">Initiation factor</keyword>
<name>Q4N7W3_THEPA</name>
<dbReference type="GO" id="GO:0003743">
    <property type="term" value="F:translation initiation factor activity"/>
    <property type="evidence" value="ECO:0007669"/>
    <property type="project" value="UniProtKB-KW"/>
</dbReference>
<evidence type="ECO:0000256" key="2">
    <source>
        <dbReference type="ARBA" id="ARBA00013819"/>
    </source>
</evidence>
<evidence type="ECO:0000256" key="4">
    <source>
        <dbReference type="ARBA" id="ARBA00022574"/>
    </source>
</evidence>
<evidence type="ECO:0000256" key="8">
    <source>
        <dbReference type="SAM" id="MobiDB-lite"/>
    </source>
</evidence>
<keyword evidence="5" id="KW-0677">Repeat</keyword>
<evidence type="ECO:0000256" key="3">
    <source>
        <dbReference type="ARBA" id="ARBA00022540"/>
    </source>
</evidence>
<dbReference type="eggNOG" id="KOG2315">
    <property type="taxonomic scope" value="Eukaryota"/>
</dbReference>
<dbReference type="OMA" id="IIHDISW"/>
<evidence type="ECO:0000256" key="6">
    <source>
        <dbReference type="ARBA" id="ARBA00022845"/>
    </source>
</evidence>
<dbReference type="GeneID" id="3502452"/>
<dbReference type="GO" id="GO:0000049">
    <property type="term" value="F:tRNA binding"/>
    <property type="evidence" value="ECO:0007669"/>
    <property type="project" value="TreeGrafter"/>
</dbReference>
<keyword evidence="4" id="KW-0853">WD repeat</keyword>
<protein>
    <recommendedName>
        <fullName evidence="2">Eukaryotic translation initiation factor 2A</fullName>
    </recommendedName>
</protein>
<sequence length="560" mass="62878">MEKCRDYIKFFKFFKIGMEVLADGLNGVTLRDHSFVSDHWFLVALSKKTLHIYKFYPKTATNSVEKLELFWESSDISKSFVSNKGNLVCILKESSNSIQLTELETSKVLKSLNLPNGSVLKEVVFSPLDTFLTVLTSWSESNPNNLVVYNLKDPNYPVVLSLPYEKSYIVSRFPTWTQDESFCILRVMNEIKVWKDNDFSKLFASFTVNLSPDSTPNDTTDSAKSPTTNPLPSGATISLSPPNDKGVCYIGIFASNQGKFDRGVLRIYSTNQLEKPIFNKEFDASEEGELFWNSKGTSVLFRTFANSVKGLSSYYGANSLYLINLNNSKFKTISTVNDGIIHDISWSQNGKDFLLLKGPMPAEIDLYDGVTGLKTLSFGKNNRNTVKRDPFDRLVLMGGFGNLRGEIDIWDMKTKKKISQSKSECSVSCEFSPDGMYFVTATTVPRMRVDCCFKIFSYSGKLVQRVDFEELYHVYIRNPKFKFRQRDPSPSVTLENSTTSTRLYRPPGALAGPKIIKQTNIPANTAVPVINKPKLVGPPGADAALLSAASKIKKKNKNKK</sequence>
<reference evidence="10 11" key="1">
    <citation type="journal article" date="2005" name="Science">
        <title>Genome sequence of Theileria parva, a bovine pathogen that transforms lymphocytes.</title>
        <authorList>
            <person name="Gardner M.J."/>
            <person name="Bishop R."/>
            <person name="Shah T."/>
            <person name="de Villiers E.P."/>
            <person name="Carlton J.M."/>
            <person name="Hall N."/>
            <person name="Ren Q."/>
            <person name="Paulsen I.T."/>
            <person name="Pain A."/>
            <person name="Berriman M."/>
            <person name="Wilson R.J.M."/>
            <person name="Sato S."/>
            <person name="Ralph S.A."/>
            <person name="Mann D.J."/>
            <person name="Xiong Z."/>
            <person name="Shallom S.J."/>
            <person name="Weidman J."/>
            <person name="Jiang L."/>
            <person name="Lynn J."/>
            <person name="Weaver B."/>
            <person name="Shoaibi A."/>
            <person name="Domingo A.R."/>
            <person name="Wasawo D."/>
            <person name="Crabtree J."/>
            <person name="Wortman J.R."/>
            <person name="Haas B."/>
            <person name="Angiuoli S.V."/>
            <person name="Creasy T.H."/>
            <person name="Lu C."/>
            <person name="Suh B."/>
            <person name="Silva J.C."/>
            <person name="Utterback T.R."/>
            <person name="Feldblyum T.V."/>
            <person name="Pertea M."/>
            <person name="Allen J."/>
            <person name="Nierman W.C."/>
            <person name="Taracha E.L.N."/>
            <person name="Salzberg S.L."/>
            <person name="White O.R."/>
            <person name="Fitzhugh H.A."/>
            <person name="Morzaria S."/>
            <person name="Venter J.C."/>
            <person name="Fraser C.M."/>
            <person name="Nene V."/>
        </authorList>
    </citation>
    <scope>NUCLEOTIDE SEQUENCE [LARGE SCALE GENOMIC DNA]</scope>
    <source>
        <strain evidence="10 11">Muguga</strain>
    </source>
</reference>
<dbReference type="STRING" id="5875.Q4N7W3"/>
<dbReference type="PANTHER" id="PTHR13227">
    <property type="entry name" value="EUKARYOTIC TRANSLATION INITIATION FACTOR 2A"/>
    <property type="match status" value="1"/>
</dbReference>
<dbReference type="InterPro" id="IPR011387">
    <property type="entry name" value="TIF2A"/>
</dbReference>
<evidence type="ECO:0000313" key="10">
    <source>
        <dbReference type="EMBL" id="EAN33945.1"/>
    </source>
</evidence>
<dbReference type="InParanoid" id="Q4N7W3"/>
<dbReference type="Pfam" id="PF08662">
    <property type="entry name" value="eIF2A"/>
    <property type="match status" value="1"/>
</dbReference>
<dbReference type="VEuPathDB" id="PiroplasmaDB:TpMuguga_01g00707"/>
<dbReference type="EMBL" id="AAGK01000001">
    <property type="protein sequence ID" value="EAN33945.1"/>
    <property type="molecule type" value="Genomic_DNA"/>
</dbReference>
<dbReference type="InterPro" id="IPR013979">
    <property type="entry name" value="TIF_beta_prop-like"/>
</dbReference>
<evidence type="ECO:0000256" key="1">
    <source>
        <dbReference type="ARBA" id="ARBA00009573"/>
    </source>
</evidence>
<keyword evidence="6" id="KW-0810">Translation regulation</keyword>
<dbReference type="SUPFAM" id="SSF82171">
    <property type="entry name" value="DPP6 N-terminal domain-like"/>
    <property type="match status" value="1"/>
</dbReference>
<dbReference type="KEGG" id="tpv:TP01_0707"/>